<dbReference type="Proteomes" id="UP000298545">
    <property type="component" value="Plasmid pTiCFBP5473"/>
</dbReference>
<dbReference type="InterPro" id="IPR017226">
    <property type="entry name" value="BHMT-like"/>
</dbReference>
<dbReference type="GO" id="GO:0032259">
    <property type="term" value="P:methylation"/>
    <property type="evidence" value="ECO:0007669"/>
    <property type="project" value="UniProtKB-KW"/>
</dbReference>
<dbReference type="GO" id="GO:0008168">
    <property type="term" value="F:methyltransferase activity"/>
    <property type="evidence" value="ECO:0007669"/>
    <property type="project" value="UniProtKB-UniRule"/>
</dbReference>
<dbReference type="SUPFAM" id="SSF82282">
    <property type="entry name" value="Homocysteine S-methyltransferase"/>
    <property type="match status" value="1"/>
</dbReference>
<dbReference type="Pfam" id="PF02574">
    <property type="entry name" value="S-methyl_trans"/>
    <property type="match status" value="1"/>
</dbReference>
<dbReference type="GO" id="GO:0008270">
    <property type="term" value="F:zinc ion binding"/>
    <property type="evidence" value="ECO:0007669"/>
    <property type="project" value="InterPro"/>
</dbReference>
<evidence type="ECO:0000256" key="2">
    <source>
        <dbReference type="ARBA" id="ARBA00022679"/>
    </source>
</evidence>
<protein>
    <submittedName>
        <fullName evidence="6">Homocysteine S-methyltransferase family protein</fullName>
    </submittedName>
</protein>
<evidence type="ECO:0000313" key="8">
    <source>
        <dbReference type="Proteomes" id="UP000298545"/>
    </source>
</evidence>
<dbReference type="InterPro" id="IPR003726">
    <property type="entry name" value="HCY_dom"/>
</dbReference>
<evidence type="ECO:0000256" key="3">
    <source>
        <dbReference type="PIRSR" id="PIRSR037505-2"/>
    </source>
</evidence>
<dbReference type="STRING" id="1367849.GCA_000518585_03831"/>
<feature type="binding site" evidence="3 4">
    <location>
        <position position="292"/>
    </location>
    <ligand>
        <name>Zn(2+)</name>
        <dbReference type="ChEBI" id="CHEBI:29105"/>
    </ligand>
</feature>
<name>A0A4D7DV32_9HYPH</name>
<keyword evidence="1 4" id="KW-0489">Methyltransferase</keyword>
<comment type="cofactor">
    <cofactor evidence="3">
        <name>Zn(2+)</name>
        <dbReference type="ChEBI" id="CHEBI:29105"/>
    </cofactor>
    <text evidence="3">Binds 1 zinc ion per subunit.</text>
</comment>
<evidence type="ECO:0000313" key="7">
    <source>
        <dbReference type="EMBL" id="QYA10238.1"/>
    </source>
</evidence>
<dbReference type="Gene3D" id="3.20.20.330">
    <property type="entry name" value="Homocysteine-binding-like domain"/>
    <property type="match status" value="1"/>
</dbReference>
<sequence>MSEKITVLDGGMGRELLKSGAPFKQPEWSALALIEAPEYVEKAHDAFITAGADVITTNSYAVVPFHIGEERFADLGLELVDLSGKLARSAAQKTGGRVRVAGSLPPVFGSYRPDLFDAERAPEILSVLVQGLSPYVDFWLAETQGSLTEVEAIRRALGDDPRPLWLSFTLDDRNGVRDVIAGKWPPRLRSGETVAEAAAKAVELGASALLFNCSQAEIMEAAIKAARQSLQDSSLHAAIGVYANAFVPRPESQEEIKANSGLGDLREDLDPPGYLTFASRWVDAGATIVGGCCGIGPEHIFEIKTTFKPEPVAA</sequence>
<evidence type="ECO:0000256" key="1">
    <source>
        <dbReference type="ARBA" id="ARBA00022603"/>
    </source>
</evidence>
<dbReference type="GO" id="GO:0009086">
    <property type="term" value="P:methionine biosynthetic process"/>
    <property type="evidence" value="ECO:0007669"/>
    <property type="project" value="InterPro"/>
</dbReference>
<dbReference type="EMBL" id="CP039694">
    <property type="protein sequence ID" value="QCJ00902.1"/>
    <property type="molecule type" value="Genomic_DNA"/>
</dbReference>
<evidence type="ECO:0000256" key="4">
    <source>
        <dbReference type="PROSITE-ProRule" id="PRU00333"/>
    </source>
</evidence>
<geneLocation type="plasmid" evidence="6">
    <name>pTiCFBP5473</name>
</geneLocation>
<dbReference type="PIRSF" id="PIRSF037505">
    <property type="entry name" value="Betaine_HMT"/>
    <property type="match status" value="1"/>
</dbReference>
<dbReference type="EMBL" id="CP072169">
    <property type="protein sequence ID" value="QYA10238.1"/>
    <property type="molecule type" value="Genomic_DNA"/>
</dbReference>
<feature type="domain" description="Hcy-binding" evidence="5">
    <location>
        <begin position="1"/>
        <end position="307"/>
    </location>
</feature>
<reference evidence="6 8" key="1">
    <citation type="submission" date="2019-04" db="EMBL/GenBank/DDBJ databases">
        <title>Complete genome sequence of Agrobacterium larrymoorei CFBP5473.</title>
        <authorList>
            <person name="Haryono M."/>
            <person name="Chou L."/>
            <person name="Lin Y.-C."/>
            <person name="Lai E.-M."/>
            <person name="Kuo C.-H."/>
        </authorList>
    </citation>
    <scope>NUCLEOTIDE SEQUENCE [LARGE SCALE GENOMIC DNA]</scope>
    <source>
        <strain evidence="6 8">CFBP5473</strain>
        <plasmid evidence="8">pticfbp5473</plasmid>
        <plasmid evidence="6">pTiCFBP5473</plasmid>
    </source>
</reference>
<dbReference type="PROSITE" id="PS50970">
    <property type="entry name" value="HCY"/>
    <property type="match status" value="1"/>
</dbReference>
<dbReference type="InterPro" id="IPR036589">
    <property type="entry name" value="HCY_dom_sf"/>
</dbReference>
<dbReference type="Proteomes" id="UP000826513">
    <property type="component" value="Plasmid pTiAF3.44"/>
</dbReference>
<dbReference type="PANTHER" id="PTHR11103:SF18">
    <property type="entry name" value="SLR1189 PROTEIN"/>
    <property type="match status" value="1"/>
</dbReference>
<feature type="binding site" evidence="3 4">
    <location>
        <position position="293"/>
    </location>
    <ligand>
        <name>Zn(2+)</name>
        <dbReference type="ChEBI" id="CHEBI:29105"/>
    </ligand>
</feature>
<dbReference type="AlphaFoldDB" id="A0A4D7DV32"/>
<keyword evidence="3 4" id="KW-0862">Zinc</keyword>
<evidence type="ECO:0000259" key="5">
    <source>
        <dbReference type="PROSITE" id="PS50970"/>
    </source>
</evidence>
<organism evidence="6 8">
    <name type="scientific">Agrobacterium larrymoorei</name>
    <dbReference type="NCBI Taxonomy" id="160699"/>
    <lineage>
        <taxon>Bacteria</taxon>
        <taxon>Pseudomonadati</taxon>
        <taxon>Pseudomonadota</taxon>
        <taxon>Alphaproteobacteria</taxon>
        <taxon>Hyphomicrobiales</taxon>
        <taxon>Rhizobiaceae</taxon>
        <taxon>Rhizobium/Agrobacterium group</taxon>
        <taxon>Agrobacterium</taxon>
    </lineage>
</organism>
<dbReference type="OrthoDB" id="9803687at2"/>
<reference evidence="7 9" key="2">
    <citation type="submission" date="2021-03" db="EMBL/GenBank/DDBJ databases">
        <title>Rapid diversification of plasmids in a genus of pathogenic and nitrogen fixing bacteria.</title>
        <authorList>
            <person name="Weisberg A.J."/>
            <person name="Miller M."/>
            <person name="Ream W."/>
            <person name="Grunwald N.J."/>
            <person name="Chang J.H."/>
        </authorList>
    </citation>
    <scope>NUCLEOTIDE SEQUENCE [LARGE SCALE GENOMIC DNA]</scope>
    <source>
        <strain evidence="7 9">AF3.44</strain>
        <plasmid evidence="7 9">pTiAF3.44</plasmid>
    </source>
</reference>
<evidence type="ECO:0000313" key="6">
    <source>
        <dbReference type="EMBL" id="QCJ00902.1"/>
    </source>
</evidence>
<geneLocation type="plasmid" evidence="8">
    <name>pticfbp5473</name>
</geneLocation>
<geneLocation type="plasmid" evidence="7 9">
    <name>pTiAF3.44</name>
</geneLocation>
<dbReference type="PANTHER" id="PTHR11103">
    <property type="entry name" value="SLR1189 PROTEIN"/>
    <property type="match status" value="1"/>
</dbReference>
<keyword evidence="6" id="KW-0614">Plasmid</keyword>
<accession>A0A4D7DV32</accession>
<gene>
    <name evidence="6" type="ORF">CFBP5473_23175</name>
    <name evidence="7" type="ORF">J5285_21840</name>
</gene>
<evidence type="ECO:0000313" key="9">
    <source>
        <dbReference type="Proteomes" id="UP000826513"/>
    </source>
</evidence>
<feature type="binding site" evidence="3 4">
    <location>
        <position position="213"/>
    </location>
    <ligand>
        <name>Zn(2+)</name>
        <dbReference type="ChEBI" id="CHEBI:29105"/>
    </ligand>
</feature>
<proteinExistence type="predicted"/>
<dbReference type="KEGG" id="alf:CFBP5473_23175"/>
<dbReference type="RefSeq" id="WP_027676407.1">
    <property type="nucleotide sequence ID" value="NZ_CP039694.1"/>
</dbReference>
<keyword evidence="2 4" id="KW-0808">Transferase</keyword>
<keyword evidence="3 4" id="KW-0479">Metal-binding</keyword>
<keyword evidence="9" id="KW-1185">Reference proteome</keyword>